<keyword evidence="6" id="KW-1185">Reference proteome</keyword>
<name>A0A6P3X7D2_DINQU</name>
<dbReference type="Gene3D" id="6.10.140.2220">
    <property type="match status" value="1"/>
</dbReference>
<feature type="domain" description="MYND-type" evidence="4">
    <location>
        <begin position="50"/>
        <end position="89"/>
    </location>
</feature>
<evidence type="ECO:0000256" key="2">
    <source>
        <dbReference type="ARBA" id="ARBA00022771"/>
    </source>
</evidence>
<evidence type="ECO:0000256" key="3">
    <source>
        <dbReference type="ARBA" id="ARBA00022833"/>
    </source>
</evidence>
<keyword evidence="1" id="KW-0479">Metal-binding</keyword>
<dbReference type="InterPro" id="IPR046824">
    <property type="entry name" value="Mss51-like_C"/>
</dbReference>
<dbReference type="OrthoDB" id="5282002at2759"/>
<dbReference type="KEGG" id="dqu:106744173"/>
<organism evidence="6 7">
    <name type="scientific">Dinoponera quadriceps</name>
    <name type="common">South American ant</name>
    <dbReference type="NCBI Taxonomy" id="609295"/>
    <lineage>
        <taxon>Eukaryota</taxon>
        <taxon>Metazoa</taxon>
        <taxon>Ecdysozoa</taxon>
        <taxon>Arthropoda</taxon>
        <taxon>Hexapoda</taxon>
        <taxon>Insecta</taxon>
        <taxon>Pterygota</taxon>
        <taxon>Neoptera</taxon>
        <taxon>Endopterygota</taxon>
        <taxon>Hymenoptera</taxon>
        <taxon>Apocrita</taxon>
        <taxon>Aculeata</taxon>
        <taxon>Formicoidea</taxon>
        <taxon>Formicidae</taxon>
        <taxon>Ponerinae</taxon>
        <taxon>Ponerini</taxon>
        <taxon>Dinoponera</taxon>
    </lineage>
</organism>
<dbReference type="PANTHER" id="PTHR28069">
    <property type="entry name" value="GH20023P"/>
    <property type="match status" value="1"/>
</dbReference>
<sequence>MAHGVIDTNLELYAKPKERKNMLRVSENLLPYRAPRTPDYYNHFFCPNLCHVCKKEDNGNMITCDQCYMILYCDIEHKMLHYPEHMEFCEAIKRHLGKDAQWRSRRFNRDEWIQSRKIFLHSVQQQIPCELKPYEQQMILFAKSCLICHQQANLQTCRRCYSHNYCVDHAAEFAYRHKEKCENLMICVNLDIGYFDNNSIMQSFISTLNEEIHDENIFINHFGDFATLFKLDVCFHTKEWLFDDYIYSDFLSGVLSLFHAMEEAEIIECNRGEYDLRCNYIHDANNTNDADIWHIFDNNINDADIYDNNANDDYEMTEAMKDTLVFHVITGTNVDKQYLPTWEIFIHMMRSLSHIIIVLIGPDIANERNNIETCILCKKYGNTISYEGHCTLYHNYVNSEFYKRPDIIIGFQAELYHESIGPKFLMAVYNQCCPLVLTTTSVYKMEQNKRKIHEYLSSEVVELSGKYILNKFSSHRPWRDFETDNVYYRNSYIMVYRHLNNSIF</sequence>
<keyword evidence="3" id="KW-0862">Zinc</keyword>
<dbReference type="GeneID" id="106744173"/>
<evidence type="ECO:0000313" key="6">
    <source>
        <dbReference type="Proteomes" id="UP000515204"/>
    </source>
</evidence>
<reference evidence="7" key="1">
    <citation type="submission" date="2025-08" db="UniProtKB">
        <authorList>
            <consortium name="RefSeq"/>
        </authorList>
    </citation>
    <scope>IDENTIFICATION</scope>
</reference>
<evidence type="ECO:0000259" key="4">
    <source>
        <dbReference type="Pfam" id="PF01753"/>
    </source>
</evidence>
<feature type="domain" description="Mitochondrial splicing suppressor 51-like C-terminal" evidence="5">
    <location>
        <begin position="317"/>
        <end position="481"/>
    </location>
</feature>
<proteinExistence type="predicted"/>
<dbReference type="InterPro" id="IPR002893">
    <property type="entry name" value="Znf_MYND"/>
</dbReference>
<dbReference type="SUPFAM" id="SSF144232">
    <property type="entry name" value="HIT/MYND zinc finger-like"/>
    <property type="match status" value="1"/>
</dbReference>
<dbReference type="Pfam" id="PF20179">
    <property type="entry name" value="MSS51_C"/>
    <property type="match status" value="1"/>
</dbReference>
<keyword evidence="2" id="KW-0863">Zinc-finger</keyword>
<dbReference type="PANTHER" id="PTHR28069:SF2">
    <property type="entry name" value="GH20023P"/>
    <property type="match status" value="1"/>
</dbReference>
<dbReference type="Pfam" id="PF01753">
    <property type="entry name" value="zf-MYND"/>
    <property type="match status" value="1"/>
</dbReference>
<dbReference type="Proteomes" id="UP000515204">
    <property type="component" value="Unplaced"/>
</dbReference>
<dbReference type="AlphaFoldDB" id="A0A6P3X7D2"/>
<gene>
    <name evidence="7" type="primary">LOC106744173</name>
</gene>
<dbReference type="RefSeq" id="XP_014474155.1">
    <property type="nucleotide sequence ID" value="XM_014618669.1"/>
</dbReference>
<evidence type="ECO:0000256" key="1">
    <source>
        <dbReference type="ARBA" id="ARBA00022723"/>
    </source>
</evidence>
<evidence type="ECO:0000259" key="5">
    <source>
        <dbReference type="Pfam" id="PF20179"/>
    </source>
</evidence>
<evidence type="ECO:0000313" key="7">
    <source>
        <dbReference type="RefSeq" id="XP_014474155.1"/>
    </source>
</evidence>
<dbReference type="GO" id="GO:0008270">
    <property type="term" value="F:zinc ion binding"/>
    <property type="evidence" value="ECO:0007669"/>
    <property type="project" value="UniProtKB-KW"/>
</dbReference>
<protein>
    <submittedName>
        <fullName evidence="7">Uncharacterized protein LOC106744173</fullName>
    </submittedName>
</protein>
<accession>A0A6P3X7D2</accession>